<dbReference type="Pfam" id="PF13567">
    <property type="entry name" value="DUF4131"/>
    <property type="match status" value="1"/>
</dbReference>
<sequence>MGFINSKILKFSIAFLCGILAVHFFEIPLVLIFISSGIIFPIFIFFFFRAHIQLYQQAYFGISCYLILFLLGSISYALKSPENRSQYFSNLVQSNEDFLQLKLTEVLKPNFQKRFIAEVHRVTLSQDSTKSMPTSGKILVGIPLKSNLEVGQKITVPAQITNISPALNPHQFNYAEYMKFQGVFYQIQLSEHQILIHQNPAPPLRTKLRVSLLQALQDTGFKKDELAVIKALILGERNDISDELYQSYAAAGAIHILAVSGLHVGIILLLINFLLKPLQQSKWLKLTITVIGIWSFAVLTGFSASVVRASLMFSFVAFGLQINRKINLLNTVFSAFFILIIINPLYIFQVGFQLSFAAVFSIALFLPRFHKLWYPKQRIVRFFYQIITVSLCAQIGVLPLSLFYFHQFPGLFLLTNIVILPVLGVLLVSGISILILGILGIRPEILIDFYSFLVEKLNEFIKWVASQENFIIKDIHLSAFSALLLFGVIISLFFLLQQKQKKHVFLVLTAIIVFQISLLTDQYQHASHEIFILNKSRNSIIAEKKGRRLNLYSNHLKDSSWSYIDDFKIAEKISNIRFKELDNFYELKNKRILVIDSAGLFNFPEFKPDIVLLSNSPKINLERAIKILKPGIIIADASNYPNFIKLWKQTCIHKKVPFYQTGKKGAFNY</sequence>
<proteinExistence type="predicted"/>
<dbReference type="PANTHER" id="PTHR30619:SF1">
    <property type="entry name" value="RECOMBINATION PROTEIN 2"/>
    <property type="match status" value="1"/>
</dbReference>
<feature type="domain" description="DUF4131" evidence="8">
    <location>
        <begin position="27"/>
        <end position="190"/>
    </location>
</feature>
<feature type="transmembrane region" description="Helical" evidence="6">
    <location>
        <begin position="352"/>
        <end position="370"/>
    </location>
</feature>
<evidence type="ECO:0000259" key="7">
    <source>
        <dbReference type="Pfam" id="PF03772"/>
    </source>
</evidence>
<evidence type="ECO:0000256" key="2">
    <source>
        <dbReference type="ARBA" id="ARBA00022475"/>
    </source>
</evidence>
<dbReference type="AlphaFoldDB" id="A0A3D5J301"/>
<dbReference type="Pfam" id="PF03772">
    <property type="entry name" value="Competence"/>
    <property type="match status" value="1"/>
</dbReference>
<keyword evidence="3 6" id="KW-0812">Transmembrane</keyword>
<feature type="transmembrane region" description="Helical" evidence="6">
    <location>
        <begin position="283"/>
        <end position="307"/>
    </location>
</feature>
<feature type="transmembrane region" description="Helical" evidence="6">
    <location>
        <begin position="58"/>
        <end position="78"/>
    </location>
</feature>
<evidence type="ECO:0000256" key="3">
    <source>
        <dbReference type="ARBA" id="ARBA00022692"/>
    </source>
</evidence>
<dbReference type="InterPro" id="IPR052159">
    <property type="entry name" value="Competence_DNA_uptake"/>
</dbReference>
<dbReference type="Proteomes" id="UP000264330">
    <property type="component" value="Unassembled WGS sequence"/>
</dbReference>
<feature type="transmembrane region" description="Helical" evidence="6">
    <location>
        <begin position="382"/>
        <end position="405"/>
    </location>
</feature>
<accession>A0A3D5J301</accession>
<reference evidence="9 10" key="1">
    <citation type="journal article" date="2018" name="Nat. Biotechnol.">
        <title>A standardized bacterial taxonomy based on genome phylogeny substantially revises the tree of life.</title>
        <authorList>
            <person name="Parks D.H."/>
            <person name="Chuvochina M."/>
            <person name="Waite D.W."/>
            <person name="Rinke C."/>
            <person name="Skarshewski A."/>
            <person name="Chaumeil P.A."/>
            <person name="Hugenholtz P."/>
        </authorList>
    </citation>
    <scope>NUCLEOTIDE SEQUENCE [LARGE SCALE GENOMIC DNA]</scope>
    <source>
        <strain evidence="9">UBA9359</strain>
    </source>
</reference>
<dbReference type="NCBIfam" id="TIGR00360">
    <property type="entry name" value="ComEC_N-term"/>
    <property type="match status" value="1"/>
</dbReference>
<dbReference type="RefSeq" id="WP_272956805.1">
    <property type="nucleotide sequence ID" value="NZ_CAJXAW010000021.1"/>
</dbReference>
<evidence type="ECO:0000259" key="8">
    <source>
        <dbReference type="Pfam" id="PF13567"/>
    </source>
</evidence>
<feature type="domain" description="ComEC/Rec2-related protein" evidence="7">
    <location>
        <begin position="232"/>
        <end position="499"/>
    </location>
</feature>
<feature type="transmembrane region" description="Helical" evidence="6">
    <location>
        <begin position="328"/>
        <end position="346"/>
    </location>
</feature>
<dbReference type="PANTHER" id="PTHR30619">
    <property type="entry name" value="DNA INTERNALIZATION/COMPETENCE PROTEIN COMEC/REC2"/>
    <property type="match status" value="1"/>
</dbReference>
<dbReference type="InterPro" id="IPR025405">
    <property type="entry name" value="DUF4131"/>
</dbReference>
<feature type="transmembrane region" description="Helical" evidence="6">
    <location>
        <begin position="247"/>
        <end position="271"/>
    </location>
</feature>
<dbReference type="EMBL" id="DPMF01000346">
    <property type="protein sequence ID" value="HCV82353.1"/>
    <property type="molecule type" value="Genomic_DNA"/>
</dbReference>
<evidence type="ECO:0000256" key="1">
    <source>
        <dbReference type="ARBA" id="ARBA00004651"/>
    </source>
</evidence>
<keyword evidence="5 6" id="KW-0472">Membrane</keyword>
<evidence type="ECO:0000313" key="10">
    <source>
        <dbReference type="Proteomes" id="UP000264330"/>
    </source>
</evidence>
<dbReference type="GO" id="GO:0005886">
    <property type="term" value="C:plasma membrane"/>
    <property type="evidence" value="ECO:0007669"/>
    <property type="project" value="UniProtKB-SubCell"/>
</dbReference>
<gene>
    <name evidence="9" type="ORF">DGQ38_15020</name>
</gene>
<comment type="subcellular location">
    <subcellularLocation>
        <location evidence="1">Cell membrane</location>
        <topology evidence="1">Multi-pass membrane protein</topology>
    </subcellularLocation>
</comment>
<organism evidence="9 10">
    <name type="scientific">Zunongwangia profunda</name>
    <dbReference type="NCBI Taxonomy" id="398743"/>
    <lineage>
        <taxon>Bacteria</taxon>
        <taxon>Pseudomonadati</taxon>
        <taxon>Bacteroidota</taxon>
        <taxon>Flavobacteriia</taxon>
        <taxon>Flavobacteriales</taxon>
        <taxon>Flavobacteriaceae</taxon>
        <taxon>Zunongwangia</taxon>
    </lineage>
</organism>
<evidence type="ECO:0000256" key="6">
    <source>
        <dbReference type="SAM" id="Phobius"/>
    </source>
</evidence>
<keyword evidence="4 6" id="KW-1133">Transmembrane helix</keyword>
<evidence type="ECO:0000313" key="9">
    <source>
        <dbReference type="EMBL" id="HCV82353.1"/>
    </source>
</evidence>
<keyword evidence="2" id="KW-1003">Cell membrane</keyword>
<feature type="transmembrane region" description="Helical" evidence="6">
    <location>
        <begin position="6"/>
        <end position="25"/>
    </location>
</feature>
<protein>
    <submittedName>
        <fullName evidence="9">Competence protein</fullName>
    </submittedName>
</protein>
<evidence type="ECO:0000256" key="5">
    <source>
        <dbReference type="ARBA" id="ARBA00023136"/>
    </source>
</evidence>
<comment type="caution">
    <text evidence="9">The sequence shown here is derived from an EMBL/GenBank/DDBJ whole genome shotgun (WGS) entry which is preliminary data.</text>
</comment>
<evidence type="ECO:0000256" key="4">
    <source>
        <dbReference type="ARBA" id="ARBA00022989"/>
    </source>
</evidence>
<dbReference type="InterPro" id="IPR004477">
    <property type="entry name" value="ComEC_N"/>
</dbReference>
<feature type="transmembrane region" description="Helical" evidence="6">
    <location>
        <begin position="417"/>
        <end position="441"/>
    </location>
</feature>
<name>A0A3D5J301_9FLAO</name>
<feature type="transmembrane region" description="Helical" evidence="6">
    <location>
        <begin position="477"/>
        <end position="497"/>
    </location>
</feature>